<accession>A0A9J5ZCE8</accession>
<reference evidence="1 2" key="1">
    <citation type="submission" date="2020-09" db="EMBL/GenBank/DDBJ databases">
        <title>De no assembly of potato wild relative species, Solanum commersonii.</title>
        <authorList>
            <person name="Cho K."/>
        </authorList>
    </citation>
    <scope>NUCLEOTIDE SEQUENCE [LARGE SCALE GENOMIC DNA]</scope>
    <source>
        <strain evidence="1">LZ3.2</strain>
        <tissue evidence="1">Leaf</tissue>
    </source>
</reference>
<comment type="caution">
    <text evidence="1">The sequence shown here is derived from an EMBL/GenBank/DDBJ whole genome shotgun (WGS) entry which is preliminary data.</text>
</comment>
<dbReference type="EMBL" id="JACXVP010000004">
    <property type="protein sequence ID" value="KAG5610529.1"/>
    <property type="molecule type" value="Genomic_DNA"/>
</dbReference>
<protein>
    <submittedName>
        <fullName evidence="1">Uncharacterized protein</fullName>
    </submittedName>
</protein>
<dbReference type="AlphaFoldDB" id="A0A9J5ZCE8"/>
<evidence type="ECO:0000313" key="2">
    <source>
        <dbReference type="Proteomes" id="UP000824120"/>
    </source>
</evidence>
<proteinExistence type="predicted"/>
<evidence type="ECO:0000313" key="1">
    <source>
        <dbReference type="EMBL" id="KAG5610529.1"/>
    </source>
</evidence>
<dbReference type="Proteomes" id="UP000824120">
    <property type="component" value="Chromosome 4"/>
</dbReference>
<name>A0A9J5ZCE8_SOLCO</name>
<organism evidence="1 2">
    <name type="scientific">Solanum commersonii</name>
    <name type="common">Commerson's wild potato</name>
    <name type="synonym">Commerson's nightshade</name>
    <dbReference type="NCBI Taxonomy" id="4109"/>
    <lineage>
        <taxon>Eukaryota</taxon>
        <taxon>Viridiplantae</taxon>
        <taxon>Streptophyta</taxon>
        <taxon>Embryophyta</taxon>
        <taxon>Tracheophyta</taxon>
        <taxon>Spermatophyta</taxon>
        <taxon>Magnoliopsida</taxon>
        <taxon>eudicotyledons</taxon>
        <taxon>Gunneridae</taxon>
        <taxon>Pentapetalae</taxon>
        <taxon>asterids</taxon>
        <taxon>lamiids</taxon>
        <taxon>Solanales</taxon>
        <taxon>Solanaceae</taxon>
        <taxon>Solanoideae</taxon>
        <taxon>Solaneae</taxon>
        <taxon>Solanum</taxon>
    </lineage>
</organism>
<sequence length="220" mass="25601">MSVLGRYFKEYRPPEVGISRSLSEKQDILWVKWVHGLYMRNDVSIWEHTLPQDCSWYWKKLNALKNNMRNWYIQGRYALTHSGQYSISASYNAMLGEMNKLRIADLIWTSVAQPKHRMIMCQVMETQLYLFAHCAWLGQVKAEIFSWDGLQVYPSEPFLANTLKCCWYGASKEEIDDIITNGFLQSSYPHGVQLSPYDYPLDGLQTAIQDKDGLSHLLIC</sequence>
<dbReference type="OrthoDB" id="1304137at2759"/>
<gene>
    <name evidence="1" type="ORF">H5410_021810</name>
</gene>
<keyword evidence="2" id="KW-1185">Reference proteome</keyword>